<dbReference type="EMBL" id="BMLG01000001">
    <property type="protein sequence ID" value="GGM19565.1"/>
    <property type="molecule type" value="Genomic_DNA"/>
</dbReference>
<dbReference type="InterPro" id="IPR000843">
    <property type="entry name" value="HTH_LacI"/>
</dbReference>
<accession>A0A917TDW0</accession>
<dbReference type="InterPro" id="IPR001761">
    <property type="entry name" value="Peripla_BP/Lac1_sug-bd_dom"/>
</dbReference>
<reference evidence="5" key="2">
    <citation type="submission" date="2020-09" db="EMBL/GenBank/DDBJ databases">
        <authorList>
            <person name="Sun Q."/>
            <person name="Zhou Y."/>
        </authorList>
    </citation>
    <scope>NUCLEOTIDE SEQUENCE</scope>
    <source>
        <strain evidence="5">CGMCC 1.6333</strain>
    </source>
</reference>
<dbReference type="SUPFAM" id="SSF53822">
    <property type="entry name" value="Periplasmic binding protein-like I"/>
    <property type="match status" value="1"/>
</dbReference>
<organism evidence="5 6">
    <name type="scientific">Paraliobacillus quinghaiensis</name>
    <dbReference type="NCBI Taxonomy" id="470815"/>
    <lineage>
        <taxon>Bacteria</taxon>
        <taxon>Bacillati</taxon>
        <taxon>Bacillota</taxon>
        <taxon>Bacilli</taxon>
        <taxon>Bacillales</taxon>
        <taxon>Bacillaceae</taxon>
        <taxon>Paraliobacillus</taxon>
    </lineage>
</organism>
<dbReference type="CDD" id="cd19975">
    <property type="entry name" value="PBP1_CcpA-like"/>
    <property type="match status" value="1"/>
</dbReference>
<dbReference type="Pfam" id="PF00356">
    <property type="entry name" value="LacI"/>
    <property type="match status" value="1"/>
</dbReference>
<reference evidence="5" key="1">
    <citation type="journal article" date="2014" name="Int. J. Syst. Evol. Microbiol.">
        <title>Complete genome sequence of Corynebacterium casei LMG S-19264T (=DSM 44701T), isolated from a smear-ripened cheese.</title>
        <authorList>
            <consortium name="US DOE Joint Genome Institute (JGI-PGF)"/>
            <person name="Walter F."/>
            <person name="Albersmeier A."/>
            <person name="Kalinowski J."/>
            <person name="Ruckert C."/>
        </authorList>
    </citation>
    <scope>NUCLEOTIDE SEQUENCE</scope>
    <source>
        <strain evidence="5">CGMCC 1.6333</strain>
    </source>
</reference>
<dbReference type="SUPFAM" id="SSF47413">
    <property type="entry name" value="lambda repressor-like DNA-binding domains"/>
    <property type="match status" value="1"/>
</dbReference>
<dbReference type="Proteomes" id="UP000618460">
    <property type="component" value="Unassembled WGS sequence"/>
</dbReference>
<comment type="caution">
    <text evidence="5">The sequence shown here is derived from an EMBL/GenBank/DDBJ whole genome shotgun (WGS) entry which is preliminary data.</text>
</comment>
<evidence type="ECO:0000259" key="4">
    <source>
        <dbReference type="PROSITE" id="PS50932"/>
    </source>
</evidence>
<dbReference type="Pfam" id="PF00532">
    <property type="entry name" value="Peripla_BP_1"/>
    <property type="match status" value="1"/>
</dbReference>
<evidence type="ECO:0000256" key="2">
    <source>
        <dbReference type="ARBA" id="ARBA00023125"/>
    </source>
</evidence>
<evidence type="ECO:0000313" key="6">
    <source>
        <dbReference type="Proteomes" id="UP000618460"/>
    </source>
</evidence>
<dbReference type="CDD" id="cd01392">
    <property type="entry name" value="HTH_LacI"/>
    <property type="match status" value="1"/>
</dbReference>
<evidence type="ECO:0000256" key="1">
    <source>
        <dbReference type="ARBA" id="ARBA00023015"/>
    </source>
</evidence>
<feature type="domain" description="HTH lacI-type" evidence="4">
    <location>
        <begin position="4"/>
        <end position="57"/>
    </location>
</feature>
<proteinExistence type="predicted"/>
<dbReference type="PRINTS" id="PR00036">
    <property type="entry name" value="HTHLACI"/>
</dbReference>
<dbReference type="AlphaFoldDB" id="A0A917TDW0"/>
<keyword evidence="3" id="KW-0804">Transcription</keyword>
<evidence type="ECO:0000313" key="5">
    <source>
        <dbReference type="EMBL" id="GGM19565.1"/>
    </source>
</evidence>
<dbReference type="SMART" id="SM00354">
    <property type="entry name" value="HTH_LACI"/>
    <property type="match status" value="1"/>
</dbReference>
<dbReference type="PROSITE" id="PS50932">
    <property type="entry name" value="HTH_LACI_2"/>
    <property type="match status" value="1"/>
</dbReference>
<dbReference type="GO" id="GO:0000976">
    <property type="term" value="F:transcription cis-regulatory region binding"/>
    <property type="evidence" value="ECO:0007669"/>
    <property type="project" value="TreeGrafter"/>
</dbReference>
<dbReference type="InterPro" id="IPR010982">
    <property type="entry name" value="Lambda_DNA-bd_dom_sf"/>
</dbReference>
<name>A0A917TDW0_9BACI</name>
<dbReference type="Gene3D" id="1.10.260.40">
    <property type="entry name" value="lambda repressor-like DNA-binding domains"/>
    <property type="match status" value="1"/>
</dbReference>
<keyword evidence="2" id="KW-0238">DNA-binding</keyword>
<keyword evidence="1" id="KW-0805">Transcription regulation</keyword>
<dbReference type="PROSITE" id="PS00356">
    <property type="entry name" value="HTH_LACI_1"/>
    <property type="match status" value="1"/>
</dbReference>
<keyword evidence="6" id="KW-1185">Reference proteome</keyword>
<dbReference type="PANTHER" id="PTHR30146:SF109">
    <property type="entry name" value="HTH-TYPE TRANSCRIPTIONAL REGULATOR GALS"/>
    <property type="match status" value="1"/>
</dbReference>
<dbReference type="OrthoDB" id="9784962at2"/>
<sequence>MKHTIKDVAKRANVSIATVSRILNEKDGYSEDTKEMVLRVIEELGYHPNAIARGLINNKTHTVGVLVPSLTGTFATELLSGIEQVTHEVGSNVIVCYTEFQGVKTMKYLQMLNEKRVDGIIFISAELTEEYYSYVESMSIPMVLLCSESDKYQVPYVRVNDRAGGYTATKYLIDNGHRNIGLISGSEDDVLTSVQRAEGYKAALIDHNIAVNENNMVFNDDFLFEDGIQGMKTLMERAPDLTAVFAASDELALGAISVAYQYNKRVPEDISVIGYDNLRLAEMSHPPLTSVSQPLNDMGAKAAQMLFEMQESKMITPSCIMPHQIIERKSVHSLKDFKKK</sequence>
<dbReference type="InterPro" id="IPR028082">
    <property type="entry name" value="Peripla_BP_I"/>
</dbReference>
<dbReference type="Gene3D" id="3.40.50.2300">
    <property type="match status" value="2"/>
</dbReference>
<dbReference type="GO" id="GO:0003700">
    <property type="term" value="F:DNA-binding transcription factor activity"/>
    <property type="evidence" value="ECO:0007669"/>
    <property type="project" value="TreeGrafter"/>
</dbReference>
<protein>
    <submittedName>
        <fullName evidence="5">LacI family transcriptional regulator</fullName>
    </submittedName>
</protein>
<dbReference type="RefSeq" id="WP_117152772.1">
    <property type="nucleotide sequence ID" value="NZ_BMLG01000001.1"/>
</dbReference>
<gene>
    <name evidence="5" type="primary">ccpA</name>
    <name evidence="5" type="ORF">GCM10011351_01740</name>
</gene>
<evidence type="ECO:0000256" key="3">
    <source>
        <dbReference type="ARBA" id="ARBA00023163"/>
    </source>
</evidence>
<dbReference type="PANTHER" id="PTHR30146">
    <property type="entry name" value="LACI-RELATED TRANSCRIPTIONAL REPRESSOR"/>
    <property type="match status" value="1"/>
</dbReference>